<dbReference type="Pfam" id="PF00300">
    <property type="entry name" value="His_Phos_1"/>
    <property type="match status" value="1"/>
</dbReference>
<dbReference type="PANTHER" id="PTHR47623">
    <property type="entry name" value="OS09G0287300 PROTEIN"/>
    <property type="match status" value="1"/>
</dbReference>
<dbReference type="EMBL" id="JAKFFV010000014">
    <property type="protein sequence ID" value="MCF2500825.1"/>
    <property type="molecule type" value="Genomic_DNA"/>
</dbReference>
<gene>
    <name evidence="2" type="ORF">L0661_21065</name>
</gene>
<comment type="caution">
    <text evidence="2">The sequence shown here is derived from an EMBL/GenBank/DDBJ whole genome shotgun (WGS) entry which is preliminary data.</text>
</comment>
<dbReference type="SUPFAM" id="SSF53254">
    <property type="entry name" value="Phosphoglycerate mutase-like"/>
    <property type="match status" value="1"/>
</dbReference>
<evidence type="ECO:0000313" key="3">
    <source>
        <dbReference type="Proteomes" id="UP001139411"/>
    </source>
</evidence>
<accession>A0A9X1QG87</accession>
<dbReference type="Proteomes" id="UP001139411">
    <property type="component" value="Unassembled WGS sequence"/>
</dbReference>
<proteinExistence type="predicted"/>
<dbReference type="InterPro" id="IPR029033">
    <property type="entry name" value="His_PPase_superfam"/>
</dbReference>
<dbReference type="Gene3D" id="3.40.50.1240">
    <property type="entry name" value="Phosphoglycerate mutase-like"/>
    <property type="match status" value="1"/>
</dbReference>
<dbReference type="CDD" id="cd07067">
    <property type="entry name" value="HP_PGM_like"/>
    <property type="match status" value="1"/>
</dbReference>
<dbReference type="PANTHER" id="PTHR47623:SF1">
    <property type="entry name" value="OS09G0287300 PROTEIN"/>
    <property type="match status" value="1"/>
</dbReference>
<evidence type="ECO:0000313" key="2">
    <source>
        <dbReference type="EMBL" id="MCF2500825.1"/>
    </source>
</evidence>
<sequence length="168" mass="18506">MKKTLILVRHATAEDHSFLIKDFDRKLNDKGLGESAKMGEWLATANIGADIFISSPAPRAYQTAEIIAEKLGFNADQLISDRDLYDGGPKAYLNALNSVSESFSKLMLFGHNPDISHFAEYMSGTDLGSMKKGSVAIIEFEGLKWEELSAKTGQLTLYKTPKQVSEAE</sequence>
<reference evidence="2" key="1">
    <citation type="submission" date="2022-01" db="EMBL/GenBank/DDBJ databases">
        <title>Novel species in genus Dyadobacter.</title>
        <authorList>
            <person name="Ma C."/>
        </authorList>
    </citation>
    <scope>NUCLEOTIDE SEQUENCE</scope>
    <source>
        <strain evidence="2">CY357</strain>
    </source>
</reference>
<protein>
    <submittedName>
        <fullName evidence="2">Histidine phosphatase family protein</fullName>
    </submittedName>
</protein>
<feature type="binding site" evidence="1">
    <location>
        <position position="59"/>
    </location>
    <ligand>
        <name>substrate</name>
    </ligand>
</feature>
<evidence type="ECO:0000256" key="1">
    <source>
        <dbReference type="PIRSR" id="PIRSR613078-2"/>
    </source>
</evidence>
<dbReference type="InterPro" id="IPR013078">
    <property type="entry name" value="His_Pase_superF_clade-1"/>
</dbReference>
<dbReference type="RefSeq" id="WP_235179154.1">
    <property type="nucleotide sequence ID" value="NZ_JAKFFV010000014.1"/>
</dbReference>
<organism evidence="2 3">
    <name type="scientific">Dyadobacter chenhuakuii</name>
    <dbReference type="NCBI Taxonomy" id="2909339"/>
    <lineage>
        <taxon>Bacteria</taxon>
        <taxon>Pseudomonadati</taxon>
        <taxon>Bacteroidota</taxon>
        <taxon>Cytophagia</taxon>
        <taxon>Cytophagales</taxon>
        <taxon>Spirosomataceae</taxon>
        <taxon>Dyadobacter</taxon>
    </lineage>
</organism>
<dbReference type="AlphaFoldDB" id="A0A9X1QG87"/>
<name>A0A9X1QG87_9BACT</name>